<evidence type="ECO:0000313" key="2">
    <source>
        <dbReference type="Proteomes" id="UP001302274"/>
    </source>
</evidence>
<gene>
    <name evidence="1" type="ORF">SHI21_05310</name>
</gene>
<comment type="caution">
    <text evidence="1">The sequence shown here is derived from an EMBL/GenBank/DDBJ whole genome shotgun (WGS) entry which is preliminary data.</text>
</comment>
<organism evidence="1 2">
    <name type="scientific">Bacteriovorax antarcticus</name>
    <dbReference type="NCBI Taxonomy" id="3088717"/>
    <lineage>
        <taxon>Bacteria</taxon>
        <taxon>Pseudomonadati</taxon>
        <taxon>Bdellovibrionota</taxon>
        <taxon>Bacteriovoracia</taxon>
        <taxon>Bacteriovoracales</taxon>
        <taxon>Bacteriovoracaceae</taxon>
        <taxon>Bacteriovorax</taxon>
    </lineage>
</organism>
<dbReference type="InterPro" id="IPR011990">
    <property type="entry name" value="TPR-like_helical_dom_sf"/>
</dbReference>
<protein>
    <recommendedName>
        <fullName evidence="3">Lipoprotein</fullName>
    </recommendedName>
</protein>
<dbReference type="EMBL" id="JAYGJQ010000001">
    <property type="protein sequence ID" value="MEA9355604.1"/>
    <property type="molecule type" value="Genomic_DNA"/>
</dbReference>
<dbReference type="RefSeq" id="WP_323575217.1">
    <property type="nucleotide sequence ID" value="NZ_JAYGJQ010000001.1"/>
</dbReference>
<dbReference type="Gene3D" id="1.25.40.10">
    <property type="entry name" value="Tetratricopeptide repeat domain"/>
    <property type="match status" value="1"/>
</dbReference>
<evidence type="ECO:0000313" key="1">
    <source>
        <dbReference type="EMBL" id="MEA9355604.1"/>
    </source>
</evidence>
<dbReference type="Proteomes" id="UP001302274">
    <property type="component" value="Unassembled WGS sequence"/>
</dbReference>
<proteinExistence type="predicted"/>
<accession>A0ABU5VTB5</accession>
<name>A0ABU5VTB5_9BACT</name>
<evidence type="ECO:0008006" key="3">
    <source>
        <dbReference type="Google" id="ProtNLM"/>
    </source>
</evidence>
<keyword evidence="2" id="KW-1185">Reference proteome</keyword>
<dbReference type="PROSITE" id="PS51257">
    <property type="entry name" value="PROKAR_LIPOPROTEIN"/>
    <property type="match status" value="1"/>
</dbReference>
<reference evidence="1 2" key="1">
    <citation type="submission" date="2023-11" db="EMBL/GenBank/DDBJ databases">
        <title>A Novel Polar Bacteriovorax (B. antarcticus) Isolated from the Biocrust in Antarctica.</title>
        <authorList>
            <person name="Mun W."/>
            <person name="Choi S.Y."/>
            <person name="Mitchell R.J."/>
        </authorList>
    </citation>
    <scope>NUCLEOTIDE SEQUENCE [LARGE SCALE GENOMIC DNA]</scope>
    <source>
        <strain evidence="1 2">PP10</strain>
    </source>
</reference>
<sequence length="260" mass="28783">MKRNYARKAINGGLLFCSTLILTSCSSLWLHRDQTVDSALNEGAQSQHSTVSKDQYDELARKYNDLLAQSKNLKSAEVAPVVAANPNGQSKPHLAEETHIDPSELVNRIDSAIPDAPNLDGVDALATKSQTPGPAVPTSMGVKTVNNSDEIDDQISRLREVQELVKVNKFEQALVILKELEASKEKQIVVRAKMMLGDLLFNQGEFDLSSQVYEEIINKYAFSGFVIKALGKLVVCSEKLKQPEKQAKYYSLLHDFFEAS</sequence>